<evidence type="ECO:0000256" key="5">
    <source>
        <dbReference type="ARBA" id="ARBA00023242"/>
    </source>
</evidence>
<evidence type="ECO:0000256" key="3">
    <source>
        <dbReference type="ARBA" id="ARBA00022771"/>
    </source>
</evidence>
<dbReference type="InterPro" id="IPR001841">
    <property type="entry name" value="Znf_RING"/>
</dbReference>
<dbReference type="GeneTree" id="ENSGT00940000159651"/>
<dbReference type="GO" id="GO:0008270">
    <property type="term" value="F:zinc ion binding"/>
    <property type="evidence" value="ECO:0007669"/>
    <property type="project" value="UniProtKB-KW"/>
</dbReference>
<proteinExistence type="predicted"/>
<dbReference type="PANTHER" id="PTHR10825:SF29">
    <property type="entry name" value="POLYCOMB GROUP RING FINGER PROTEIN 1"/>
    <property type="match status" value="1"/>
</dbReference>
<dbReference type="InterPro" id="IPR013083">
    <property type="entry name" value="Znf_RING/FYVE/PHD"/>
</dbReference>
<keyword evidence="4" id="KW-0862">Zinc</keyword>
<dbReference type="FunFam" id="3.30.40.10:FF:000122">
    <property type="entry name" value="polycomb group RING finger protein 1"/>
    <property type="match status" value="1"/>
</dbReference>
<protein>
    <recommendedName>
        <fullName evidence="6">Polycomb group RING finger protein 1</fullName>
    </recommendedName>
</protein>
<reference evidence="9" key="2">
    <citation type="submission" date="2025-08" db="UniProtKB">
        <authorList>
            <consortium name="Ensembl"/>
        </authorList>
    </citation>
    <scope>IDENTIFICATION</scope>
</reference>
<keyword evidence="3 7" id="KW-0863">Zinc-finger</keyword>
<comment type="subcellular location">
    <subcellularLocation>
        <location evidence="1">Nucleus</location>
    </subcellularLocation>
</comment>
<dbReference type="InterPro" id="IPR017907">
    <property type="entry name" value="Znf_RING_CS"/>
</dbReference>
<dbReference type="SMART" id="SM00184">
    <property type="entry name" value="RING"/>
    <property type="match status" value="1"/>
</dbReference>
<dbReference type="Pfam" id="PF13923">
    <property type="entry name" value="zf-C3HC4_2"/>
    <property type="match status" value="1"/>
</dbReference>
<evidence type="ECO:0000256" key="7">
    <source>
        <dbReference type="PROSITE-ProRule" id="PRU00175"/>
    </source>
</evidence>
<evidence type="ECO:0000256" key="1">
    <source>
        <dbReference type="ARBA" id="ARBA00004123"/>
    </source>
</evidence>
<dbReference type="HOGENOM" id="CLU_046427_4_2_1"/>
<name>F6RG85_CIOIN</name>
<keyword evidence="10" id="KW-1185">Reference proteome</keyword>
<dbReference type="Ensembl" id="ENSCINT00000009676.3">
    <property type="protein sequence ID" value="ENSCINP00000009676.3"/>
    <property type="gene ID" value="ENSCING00000004673.3"/>
</dbReference>
<dbReference type="GO" id="GO:0000122">
    <property type="term" value="P:negative regulation of transcription by RNA polymerase II"/>
    <property type="evidence" value="ECO:0000318"/>
    <property type="project" value="GO_Central"/>
</dbReference>
<sequence>MTSVGNDKPVLQDSDLILKIRTLNPHIVCALCAGYFIDATTISECSHTFCKSCIVKHLQTKKSCPECSQKIHETQPLMNLRSDRVMQDVVYKLVPNLFQAEQQREAEFYRSRGVDFSLSGSHLLNIGTPLKYTQQKIAHRYKFDEKLYFQLMLDETMLPYHDGGLIRFENLTFKELPKYIRCPGRATVWHIEKIIASQLRLGSEHVLQLSCCGRDLDSSTGLKQITLMSYYNRPTYKLILYAKKNKKR</sequence>
<dbReference type="SUPFAM" id="SSF57850">
    <property type="entry name" value="RING/U-box"/>
    <property type="match status" value="1"/>
</dbReference>
<keyword evidence="5" id="KW-0539">Nucleus</keyword>
<dbReference type="PANTHER" id="PTHR10825">
    <property type="entry name" value="RING FINGER DOMAIN-CONTAINING, POLYCOMB GROUP COMPONENT"/>
    <property type="match status" value="1"/>
</dbReference>
<evidence type="ECO:0000256" key="2">
    <source>
        <dbReference type="ARBA" id="ARBA00022723"/>
    </source>
</evidence>
<dbReference type="PROSITE" id="PS00518">
    <property type="entry name" value="ZF_RING_1"/>
    <property type="match status" value="1"/>
</dbReference>
<dbReference type="Proteomes" id="UP000008144">
    <property type="component" value="Unassembled WGS sequence"/>
</dbReference>
<dbReference type="AlphaFoldDB" id="F6RG85"/>
<evidence type="ECO:0000313" key="9">
    <source>
        <dbReference type="Ensembl" id="ENSCINP00000009676.3"/>
    </source>
</evidence>
<reference evidence="10" key="1">
    <citation type="journal article" date="2002" name="Science">
        <title>The draft genome of Ciona intestinalis: insights into chordate and vertebrate origins.</title>
        <authorList>
            <person name="Dehal P."/>
            <person name="Satou Y."/>
            <person name="Campbell R.K."/>
            <person name="Chapman J."/>
            <person name="Degnan B."/>
            <person name="De Tomaso A."/>
            <person name="Davidson B."/>
            <person name="Di Gregorio A."/>
            <person name="Gelpke M."/>
            <person name="Goodstein D.M."/>
            <person name="Harafuji N."/>
            <person name="Hastings K.E."/>
            <person name="Ho I."/>
            <person name="Hotta K."/>
            <person name="Huang W."/>
            <person name="Kawashima T."/>
            <person name="Lemaire P."/>
            <person name="Martinez D."/>
            <person name="Meinertzhagen I.A."/>
            <person name="Necula S."/>
            <person name="Nonaka M."/>
            <person name="Putnam N."/>
            <person name="Rash S."/>
            <person name="Saiga H."/>
            <person name="Satake M."/>
            <person name="Terry A."/>
            <person name="Yamada L."/>
            <person name="Wang H.G."/>
            <person name="Awazu S."/>
            <person name="Azumi K."/>
            <person name="Boore J."/>
            <person name="Branno M."/>
            <person name="Chin-Bow S."/>
            <person name="DeSantis R."/>
            <person name="Doyle S."/>
            <person name="Francino P."/>
            <person name="Keys D.N."/>
            <person name="Haga S."/>
            <person name="Hayashi H."/>
            <person name="Hino K."/>
            <person name="Imai K.S."/>
            <person name="Inaba K."/>
            <person name="Kano S."/>
            <person name="Kobayashi K."/>
            <person name="Kobayashi M."/>
            <person name="Lee B.I."/>
            <person name="Makabe K.W."/>
            <person name="Manohar C."/>
            <person name="Matassi G."/>
            <person name="Medina M."/>
            <person name="Mochizuki Y."/>
            <person name="Mount S."/>
            <person name="Morishita T."/>
            <person name="Miura S."/>
            <person name="Nakayama A."/>
            <person name="Nishizaka S."/>
            <person name="Nomoto H."/>
            <person name="Ohta F."/>
            <person name="Oishi K."/>
            <person name="Rigoutsos I."/>
            <person name="Sano M."/>
            <person name="Sasaki A."/>
            <person name="Sasakura Y."/>
            <person name="Shoguchi E."/>
            <person name="Shin-i T."/>
            <person name="Spagnuolo A."/>
            <person name="Stainier D."/>
            <person name="Suzuki M.M."/>
            <person name="Tassy O."/>
            <person name="Takatori N."/>
            <person name="Tokuoka M."/>
            <person name="Yagi K."/>
            <person name="Yoshizaki F."/>
            <person name="Wada S."/>
            <person name="Zhang C."/>
            <person name="Hyatt P.D."/>
            <person name="Larimer F."/>
            <person name="Detter C."/>
            <person name="Doggett N."/>
            <person name="Glavina T."/>
            <person name="Hawkins T."/>
            <person name="Richardson P."/>
            <person name="Lucas S."/>
            <person name="Kohara Y."/>
            <person name="Levine M."/>
            <person name="Satoh N."/>
            <person name="Rokhsar D.S."/>
        </authorList>
    </citation>
    <scope>NUCLEOTIDE SEQUENCE [LARGE SCALE GENOMIC DNA]</scope>
</reference>
<dbReference type="OMA" id="HFYRNDE"/>
<evidence type="ECO:0000256" key="4">
    <source>
        <dbReference type="ARBA" id="ARBA00022833"/>
    </source>
</evidence>
<evidence type="ECO:0000256" key="6">
    <source>
        <dbReference type="ARBA" id="ARBA00040075"/>
    </source>
</evidence>
<feature type="domain" description="RING-type" evidence="8">
    <location>
        <begin position="29"/>
        <end position="68"/>
    </location>
</feature>
<dbReference type="InParanoid" id="F6RG85"/>
<dbReference type="PROSITE" id="PS50089">
    <property type="entry name" value="ZF_RING_2"/>
    <property type="match status" value="1"/>
</dbReference>
<dbReference type="GO" id="GO:0035102">
    <property type="term" value="C:PRC1 complex"/>
    <property type="evidence" value="ECO:0000318"/>
    <property type="project" value="GO_Central"/>
</dbReference>
<dbReference type="Gene3D" id="3.30.40.10">
    <property type="entry name" value="Zinc/RING finger domain, C3HC4 (zinc finger)"/>
    <property type="match status" value="1"/>
</dbReference>
<keyword evidence="2" id="KW-0479">Metal-binding</keyword>
<dbReference type="GO" id="GO:1990841">
    <property type="term" value="F:promoter-specific chromatin binding"/>
    <property type="evidence" value="ECO:0000318"/>
    <property type="project" value="GO_Central"/>
</dbReference>
<dbReference type="Gene3D" id="3.10.20.90">
    <property type="entry name" value="Phosphatidylinositol 3-kinase Catalytic Subunit, Chain A, domain 1"/>
    <property type="match status" value="1"/>
</dbReference>
<organism evidence="9 10">
    <name type="scientific">Ciona intestinalis</name>
    <name type="common">Transparent sea squirt</name>
    <name type="synonym">Ascidia intestinalis</name>
    <dbReference type="NCBI Taxonomy" id="7719"/>
    <lineage>
        <taxon>Eukaryota</taxon>
        <taxon>Metazoa</taxon>
        <taxon>Chordata</taxon>
        <taxon>Tunicata</taxon>
        <taxon>Ascidiacea</taxon>
        <taxon>Phlebobranchia</taxon>
        <taxon>Cionidae</taxon>
        <taxon>Ciona</taxon>
    </lineage>
</organism>
<accession>F6RG85</accession>
<reference evidence="9" key="3">
    <citation type="submission" date="2025-09" db="UniProtKB">
        <authorList>
            <consortium name="Ensembl"/>
        </authorList>
    </citation>
    <scope>IDENTIFICATION</scope>
</reference>
<dbReference type="STRING" id="7719.ENSCINP00000009676"/>
<evidence type="ECO:0000259" key="8">
    <source>
        <dbReference type="PROSITE" id="PS50089"/>
    </source>
</evidence>
<evidence type="ECO:0000313" key="10">
    <source>
        <dbReference type="Proteomes" id="UP000008144"/>
    </source>
</evidence>